<evidence type="ECO:0000313" key="14">
    <source>
        <dbReference type="Proteomes" id="UP000782241"/>
    </source>
</evidence>
<keyword evidence="9" id="KW-1133">Transmembrane helix</keyword>
<keyword evidence="8" id="KW-0256">Endoplasmic reticulum</keyword>
<protein>
    <recommendedName>
        <fullName evidence="5">Protein PBN1</fullName>
    </recommendedName>
    <alternativeName>
        <fullName evidence="4">Protein pbn1</fullName>
    </alternativeName>
</protein>
<comment type="caution">
    <text evidence="13">The sequence shown here is derived from an EMBL/GenBank/DDBJ whole genome shotgun (WGS) entry which is preliminary data.</text>
</comment>
<evidence type="ECO:0000256" key="1">
    <source>
        <dbReference type="ARBA" id="ARBA00004643"/>
    </source>
</evidence>
<evidence type="ECO:0000256" key="5">
    <source>
        <dbReference type="ARBA" id="ARBA00020410"/>
    </source>
</evidence>
<dbReference type="GO" id="GO:0006506">
    <property type="term" value="P:GPI anchor biosynthetic process"/>
    <property type="evidence" value="ECO:0007669"/>
    <property type="project" value="UniProtKB-KW"/>
</dbReference>
<name>A0A9P7HES8_9HYPO</name>
<organism evidence="13 14">
    <name type="scientific">Fusarium avenaceum</name>
    <dbReference type="NCBI Taxonomy" id="40199"/>
    <lineage>
        <taxon>Eukaryota</taxon>
        <taxon>Fungi</taxon>
        <taxon>Dikarya</taxon>
        <taxon>Ascomycota</taxon>
        <taxon>Pezizomycotina</taxon>
        <taxon>Sordariomycetes</taxon>
        <taxon>Hypocreomycetidae</taxon>
        <taxon>Hypocreales</taxon>
        <taxon>Nectriaceae</taxon>
        <taxon>Fusarium</taxon>
        <taxon>Fusarium tricinctum species complex</taxon>
    </lineage>
</organism>
<evidence type="ECO:0000256" key="7">
    <source>
        <dbReference type="ARBA" id="ARBA00022692"/>
    </source>
</evidence>
<sequence>MRERVTFVHRDHTLDPEELDNQEAGLLGPQIETVRQDKLTVPFSELPLELTGILQEYEAVHIRWASPVKSETLDPLTSRISPGLHVYATPTSASSCNPTKLCGWLQRFGPLACMKPEAFTEFPNNNSLLSGFSFYQALEDLHSFVITSSQEFCPEADTVCHARLRSLLTATSVDLSFDKTANALVLSALWPFRPQTVAVSASLERRVEVGIFVNDRSQPNMKENELGVAGVLSVLGDQKKPSPTIFTFPARHRRDESVFSSRFLAPTGLHPTLQLSLSSNKVPSAEGECAPYAFLTLPKTIFADRYQLGDDLFLASKNLTTLRHTTLPVDLEAPAYTTETWGSSVLLQLAPPDLKQEQPWSVEVPLHLRYLKPSASGQTEIEIPYPTVFWACQVQDETLESPFDRLHVGYDNLFDRHTVFWHVSPQPEGGSRLMNRVAVPVLKEEGMDSIRSGTAIAVTLGFAWVLWKLVSVMLNSDKTPDKIEEKTTPNKLELLEQELRSIKEAVQPKSNANSTPISQTNNTVFPMQIDRTPSTTNGATFTSSNHLQPSQQPQPFVPSAPLLEKTEATKPRIINGQLISGQDIDWYFERYLQCFHPYLPILRKKDPDQCFETSPTLFWTIIFIACRRYAKDQLLVTALLNSLNQDIWRLLQAVVLDLESIHALLIICSWPFPTIRFVTDPSPTYIGSALNGCMLLGLHTGRGSHPSFLIGGRQHMACTDYEASITWIFCCILAQRVSTANGYPPPFLQHNDTKCKEIVKDALAPELMTLFELQKFSNRLHTAMAAQISSNNGVSDSVVRTWEDELELLKPIVTHVETDCSRFIILIAQLEVQTYYFVSPPDQRPNFIHNVLRIYNTSQNLINIAHTLESTSQLLTHNTQWIYRALVDAGCILLSMLHSNACPQHISESDADAIAEQVLSILRTCSVRENDLPKRASIILETFWSVRSVLPKWDIPVGAYPDRLGAATSYWCLTRFKHALQEAKKSTDSAQRGLDVFISRTPLENTNNQNSVGINANATNVQDENVDNAVDPFQGIDWSMILDDFGWIGEGPVFLGPA</sequence>
<keyword evidence="6" id="KW-0337">GPI-anchor biosynthesis</keyword>
<evidence type="ECO:0000256" key="2">
    <source>
        <dbReference type="ARBA" id="ARBA00004687"/>
    </source>
</evidence>
<keyword evidence="10" id="KW-0472">Membrane</keyword>
<dbReference type="InterPro" id="IPR042322">
    <property type="entry name" value="Pbn1"/>
</dbReference>
<reference evidence="13" key="1">
    <citation type="submission" date="2021-04" db="EMBL/GenBank/DDBJ databases">
        <title>Draft genome of Fusarium avenaceum strain F156N33, isolated from an atmospheric sample in Virginia.</title>
        <authorList>
            <person name="Yang S."/>
            <person name="Vinatzer B.A."/>
            <person name="Coleman J."/>
        </authorList>
    </citation>
    <scope>NUCLEOTIDE SEQUENCE</scope>
    <source>
        <strain evidence="13">F156N33</strain>
    </source>
</reference>
<feature type="compositionally biased region" description="Polar residues" evidence="12">
    <location>
        <begin position="508"/>
        <end position="547"/>
    </location>
</feature>
<dbReference type="GO" id="GO:1990529">
    <property type="term" value="C:glycosylphosphatidylinositol-mannosyltransferase I complex"/>
    <property type="evidence" value="ECO:0007669"/>
    <property type="project" value="TreeGrafter"/>
</dbReference>
<keyword evidence="7" id="KW-0812">Transmembrane</keyword>
<comment type="similarity">
    <text evidence="3">Belongs to the PIGX family.</text>
</comment>
<dbReference type="AlphaFoldDB" id="A0A9P7HES8"/>
<accession>A0A9P7HES8</accession>
<evidence type="ECO:0000313" key="13">
    <source>
        <dbReference type="EMBL" id="KAG5665103.1"/>
    </source>
</evidence>
<dbReference type="SMART" id="SM00780">
    <property type="entry name" value="PIG-X"/>
    <property type="match status" value="1"/>
</dbReference>
<evidence type="ECO:0000256" key="8">
    <source>
        <dbReference type="ARBA" id="ARBA00022824"/>
    </source>
</evidence>
<gene>
    <name evidence="13" type="ORF">KAF25_009228</name>
</gene>
<keyword evidence="14" id="KW-1185">Reference proteome</keyword>
<dbReference type="PANTHER" id="PTHR28533:SF1">
    <property type="entry name" value="PROTEIN PBN1"/>
    <property type="match status" value="1"/>
</dbReference>
<dbReference type="Proteomes" id="UP000782241">
    <property type="component" value="Unassembled WGS sequence"/>
</dbReference>
<dbReference type="EMBL" id="JAGPUO010000001">
    <property type="protein sequence ID" value="KAG5665103.1"/>
    <property type="molecule type" value="Genomic_DNA"/>
</dbReference>
<feature type="compositionally biased region" description="Low complexity" evidence="12">
    <location>
        <begin position="548"/>
        <end position="558"/>
    </location>
</feature>
<dbReference type="GO" id="GO:0000030">
    <property type="term" value="F:mannosyltransferase activity"/>
    <property type="evidence" value="ECO:0007669"/>
    <property type="project" value="TreeGrafter"/>
</dbReference>
<dbReference type="GO" id="GO:0005789">
    <property type="term" value="C:endoplasmic reticulum membrane"/>
    <property type="evidence" value="ECO:0007669"/>
    <property type="project" value="UniProtKB-SubCell"/>
</dbReference>
<feature type="region of interest" description="Disordered" evidence="12">
    <location>
        <begin position="505"/>
        <end position="558"/>
    </location>
</feature>
<evidence type="ECO:0000256" key="11">
    <source>
        <dbReference type="ARBA" id="ARBA00023180"/>
    </source>
</evidence>
<comment type="subcellular location">
    <subcellularLocation>
        <location evidence="1">Endoplasmic reticulum membrane</location>
        <topology evidence="1">Single-pass type III membrane protein</topology>
    </subcellularLocation>
</comment>
<proteinExistence type="inferred from homology"/>
<comment type="pathway">
    <text evidence="2">Glycolipid biosynthesis; glycosylphosphatidylinositol-anchor biosynthesis.</text>
</comment>
<dbReference type="CDD" id="cd12148">
    <property type="entry name" value="fungal_TF_MHR"/>
    <property type="match status" value="1"/>
</dbReference>
<evidence type="ECO:0000256" key="6">
    <source>
        <dbReference type="ARBA" id="ARBA00022502"/>
    </source>
</evidence>
<evidence type="ECO:0000256" key="4">
    <source>
        <dbReference type="ARBA" id="ARBA00019261"/>
    </source>
</evidence>
<dbReference type="Pfam" id="PF08320">
    <property type="entry name" value="PIG-X"/>
    <property type="match status" value="1"/>
</dbReference>
<evidence type="ECO:0000256" key="3">
    <source>
        <dbReference type="ARBA" id="ARBA00010345"/>
    </source>
</evidence>
<dbReference type="InterPro" id="IPR013233">
    <property type="entry name" value="PIG-X/PBN1"/>
</dbReference>
<evidence type="ECO:0000256" key="9">
    <source>
        <dbReference type="ARBA" id="ARBA00022989"/>
    </source>
</evidence>
<evidence type="ECO:0000256" key="10">
    <source>
        <dbReference type="ARBA" id="ARBA00023136"/>
    </source>
</evidence>
<evidence type="ECO:0000256" key="12">
    <source>
        <dbReference type="SAM" id="MobiDB-lite"/>
    </source>
</evidence>
<dbReference type="PANTHER" id="PTHR28533">
    <property type="entry name" value="PROTEIN PBN1"/>
    <property type="match status" value="1"/>
</dbReference>
<keyword evidence="11" id="KW-0325">Glycoprotein</keyword>